<dbReference type="Gene3D" id="1.10.10.60">
    <property type="entry name" value="Homeodomain-like"/>
    <property type="match status" value="2"/>
</dbReference>
<evidence type="ECO:0000313" key="9">
    <source>
        <dbReference type="EMBL" id="GIN62595.1"/>
    </source>
</evidence>
<feature type="domain" description="Fe/B12 periplasmic-binding" evidence="8">
    <location>
        <begin position="129"/>
        <end position="392"/>
    </location>
</feature>
<name>A0A919WIE3_9BACI</name>
<proteinExistence type="inferred from homology"/>
<dbReference type="InterPro" id="IPR009057">
    <property type="entry name" value="Homeodomain-like_sf"/>
</dbReference>
<dbReference type="GO" id="GO:0003700">
    <property type="term" value="F:DNA-binding transcription factor activity"/>
    <property type="evidence" value="ECO:0007669"/>
    <property type="project" value="InterPro"/>
</dbReference>
<dbReference type="GO" id="GO:0005886">
    <property type="term" value="C:plasma membrane"/>
    <property type="evidence" value="ECO:0007669"/>
    <property type="project" value="UniProtKB-SubCell"/>
</dbReference>
<reference evidence="9" key="1">
    <citation type="submission" date="2021-03" db="EMBL/GenBank/DDBJ databases">
        <title>Antimicrobial resistance genes in bacteria isolated from Japanese honey, and their potential for conferring macrolide and lincosamide resistance in the American foulbrood pathogen Paenibacillus larvae.</title>
        <authorList>
            <person name="Okamoto M."/>
            <person name="Kumagai M."/>
            <person name="Kanamori H."/>
            <person name="Takamatsu D."/>
        </authorList>
    </citation>
    <scope>NUCLEOTIDE SEQUENCE</scope>
    <source>
        <strain evidence="9">J27TS8</strain>
    </source>
</reference>
<dbReference type="InterPro" id="IPR051313">
    <property type="entry name" value="Bact_iron-sidero_bind"/>
</dbReference>
<keyword evidence="6" id="KW-0804">Transcription</keyword>
<comment type="subcellular location">
    <subcellularLocation>
        <location evidence="1">Cell membrane</location>
        <topology evidence="1">Lipid-anchor</topology>
    </subcellularLocation>
</comment>
<evidence type="ECO:0000256" key="2">
    <source>
        <dbReference type="ARBA" id="ARBA00008814"/>
    </source>
</evidence>
<keyword evidence="10" id="KW-1185">Reference proteome</keyword>
<protein>
    <submittedName>
        <fullName evidence="9">Uncharacterized protein</fullName>
    </submittedName>
</protein>
<dbReference type="PANTHER" id="PTHR30532">
    <property type="entry name" value="IRON III DICITRATE-BINDING PERIPLASMIC PROTEIN"/>
    <property type="match status" value="1"/>
</dbReference>
<dbReference type="AlphaFoldDB" id="A0A919WIE3"/>
<dbReference type="EMBL" id="BORC01000004">
    <property type="protein sequence ID" value="GIN62595.1"/>
    <property type="molecule type" value="Genomic_DNA"/>
</dbReference>
<comment type="caution">
    <text evidence="9">The sequence shown here is derived from an EMBL/GenBank/DDBJ whole genome shotgun (WGS) entry which is preliminary data.</text>
</comment>
<dbReference type="RefSeq" id="WP_212933869.1">
    <property type="nucleotide sequence ID" value="NZ_BORC01000004.1"/>
</dbReference>
<dbReference type="PANTHER" id="PTHR30532:SF1">
    <property type="entry name" value="IRON(3+)-HYDROXAMATE-BINDING PROTEIN FHUD"/>
    <property type="match status" value="1"/>
</dbReference>
<keyword evidence="4" id="KW-0732">Signal</keyword>
<dbReference type="Pfam" id="PF01497">
    <property type="entry name" value="Peripla_BP_2"/>
    <property type="match status" value="1"/>
</dbReference>
<dbReference type="SUPFAM" id="SSF53807">
    <property type="entry name" value="Helical backbone' metal receptor"/>
    <property type="match status" value="1"/>
</dbReference>
<evidence type="ECO:0000256" key="6">
    <source>
        <dbReference type="ARBA" id="ARBA00023163"/>
    </source>
</evidence>
<keyword evidence="3" id="KW-0813">Transport</keyword>
<evidence type="ECO:0000259" key="7">
    <source>
        <dbReference type="PROSITE" id="PS01124"/>
    </source>
</evidence>
<dbReference type="GO" id="GO:0030288">
    <property type="term" value="C:outer membrane-bounded periplasmic space"/>
    <property type="evidence" value="ECO:0007669"/>
    <property type="project" value="TreeGrafter"/>
</dbReference>
<comment type="similarity">
    <text evidence="2">Belongs to the bacterial solute-binding protein 8 family.</text>
</comment>
<evidence type="ECO:0000259" key="8">
    <source>
        <dbReference type="PROSITE" id="PS50983"/>
    </source>
</evidence>
<dbReference type="GO" id="GO:0043565">
    <property type="term" value="F:sequence-specific DNA binding"/>
    <property type="evidence" value="ECO:0007669"/>
    <property type="project" value="InterPro"/>
</dbReference>
<evidence type="ECO:0000313" key="10">
    <source>
        <dbReference type="Proteomes" id="UP000682111"/>
    </source>
</evidence>
<dbReference type="InterPro" id="IPR002491">
    <property type="entry name" value="ABC_transptr_periplasmic_BD"/>
</dbReference>
<keyword evidence="5" id="KW-0805">Transcription regulation</keyword>
<dbReference type="InterPro" id="IPR018060">
    <property type="entry name" value="HTH_AraC"/>
</dbReference>
<evidence type="ECO:0000256" key="1">
    <source>
        <dbReference type="ARBA" id="ARBA00004193"/>
    </source>
</evidence>
<evidence type="ECO:0000256" key="5">
    <source>
        <dbReference type="ARBA" id="ARBA00023015"/>
    </source>
</evidence>
<dbReference type="GO" id="GO:1901678">
    <property type="term" value="P:iron coordination entity transport"/>
    <property type="evidence" value="ECO:0007669"/>
    <property type="project" value="UniProtKB-ARBA"/>
</dbReference>
<dbReference type="Pfam" id="PF12833">
    <property type="entry name" value="HTH_18"/>
    <property type="match status" value="1"/>
</dbReference>
<dbReference type="SMART" id="SM00342">
    <property type="entry name" value="HTH_ARAC"/>
    <property type="match status" value="1"/>
</dbReference>
<evidence type="ECO:0000256" key="4">
    <source>
        <dbReference type="ARBA" id="ARBA00022729"/>
    </source>
</evidence>
<dbReference type="Gene3D" id="3.40.50.1980">
    <property type="entry name" value="Nitrogenase molybdenum iron protein domain"/>
    <property type="match status" value="2"/>
</dbReference>
<organism evidence="9 10">
    <name type="scientific">Robertmurraya siralis</name>
    <dbReference type="NCBI Taxonomy" id="77777"/>
    <lineage>
        <taxon>Bacteria</taxon>
        <taxon>Bacillati</taxon>
        <taxon>Bacillota</taxon>
        <taxon>Bacilli</taxon>
        <taxon>Bacillales</taxon>
        <taxon>Bacillaceae</taxon>
        <taxon>Robertmurraya</taxon>
    </lineage>
</organism>
<gene>
    <name evidence="9" type="ORF">J27TS8_25880</name>
</gene>
<sequence>MSDQANCDEMTRNGADCNTLADRLQATIDFMEEHYSEAITREQLAAIAGLHPDYYTRVFKRHFACSPIRYLTKVRIRHAKSRLLNGTEPAKMIAYSLGFSDEFYFSRKFKSQVGLAPSLYVKRLRNTEKIASLNHLTTGHLLALGITPYAAVLNRAFQLEDKLSQVLPIGYFNPEMEKLMNAKPEIIVTRGNREEELSLRLRQLNQIAPTLKLDFEQDWRQHFQEIARAINKQREAADWMGHYEEKVLQMSRSIRKRIGSERILLLGINAAGELYIYGQRNLGSVLYQDLGLEIPEGVKNISHYQQVSLRQLATYEAERILLMSFQYDGKSLTKLKLAKEVERLFARAQWKQLPAVRQGKVFNLIGSGHLYTSYNPWSHNLLLDIVKQSITS</sequence>
<feature type="domain" description="HTH araC/xylS-type" evidence="7">
    <location>
        <begin position="25"/>
        <end position="123"/>
    </location>
</feature>
<evidence type="ECO:0000256" key="3">
    <source>
        <dbReference type="ARBA" id="ARBA00022448"/>
    </source>
</evidence>
<accession>A0A919WIE3</accession>
<dbReference type="SUPFAM" id="SSF46689">
    <property type="entry name" value="Homeodomain-like"/>
    <property type="match status" value="2"/>
</dbReference>
<dbReference type="Proteomes" id="UP000682111">
    <property type="component" value="Unassembled WGS sequence"/>
</dbReference>
<dbReference type="PROSITE" id="PS01124">
    <property type="entry name" value="HTH_ARAC_FAMILY_2"/>
    <property type="match status" value="1"/>
</dbReference>
<dbReference type="PROSITE" id="PS50983">
    <property type="entry name" value="FE_B12_PBP"/>
    <property type="match status" value="1"/>
</dbReference>